<dbReference type="PROSITE" id="PS50011">
    <property type="entry name" value="PROTEIN_KINASE_DOM"/>
    <property type="match status" value="1"/>
</dbReference>
<reference evidence="9" key="1">
    <citation type="submission" date="2014-03" db="EMBL/GenBank/DDBJ databases">
        <authorList>
            <person name="Casaregola S."/>
        </authorList>
    </citation>
    <scope>NUCLEOTIDE SEQUENCE [LARGE SCALE GENOMIC DNA]</scope>
    <source>
        <strain evidence="9">CLIB 918</strain>
    </source>
</reference>
<dbReference type="AlphaFoldDB" id="A0A0J9XGF7"/>
<dbReference type="PANTHER" id="PTHR45646:SF11">
    <property type="entry name" value="SERINE_THREONINE-PROTEIN KINASE DOA"/>
    <property type="match status" value="1"/>
</dbReference>
<accession>A0A0J9XGF7</accession>
<dbReference type="Gene3D" id="1.10.510.10">
    <property type="entry name" value="Transferase(Phosphotransferase) domain 1"/>
    <property type="match status" value="1"/>
</dbReference>
<dbReference type="SUPFAM" id="SSF56112">
    <property type="entry name" value="Protein kinase-like (PK-like)"/>
    <property type="match status" value="1"/>
</dbReference>
<dbReference type="STRING" id="1173061.A0A0J9XGF7"/>
<dbReference type="EMBL" id="CCBN010000016">
    <property type="protein sequence ID" value="CDO56639.1"/>
    <property type="molecule type" value="Genomic_DNA"/>
</dbReference>
<evidence type="ECO:0000313" key="10">
    <source>
        <dbReference type="Proteomes" id="UP000242525"/>
    </source>
</evidence>
<keyword evidence="1" id="KW-0723">Serine/threonine-protein kinase</keyword>
<dbReference type="PROSITE" id="PS00108">
    <property type="entry name" value="PROTEIN_KINASE_ST"/>
    <property type="match status" value="1"/>
</dbReference>
<evidence type="ECO:0000256" key="6">
    <source>
        <dbReference type="PROSITE-ProRule" id="PRU10141"/>
    </source>
</evidence>
<evidence type="ECO:0000313" key="9">
    <source>
        <dbReference type="EMBL" id="CDO56639.1"/>
    </source>
</evidence>
<keyword evidence="3 6" id="KW-0547">Nucleotide-binding</keyword>
<evidence type="ECO:0000256" key="4">
    <source>
        <dbReference type="ARBA" id="ARBA00022777"/>
    </source>
</evidence>
<feature type="region of interest" description="Disordered" evidence="7">
    <location>
        <begin position="14"/>
        <end position="61"/>
    </location>
</feature>
<organism evidence="9 10">
    <name type="scientific">Geotrichum candidum</name>
    <name type="common">Oospora lactis</name>
    <name type="synonym">Dipodascus geotrichum</name>
    <dbReference type="NCBI Taxonomy" id="1173061"/>
    <lineage>
        <taxon>Eukaryota</taxon>
        <taxon>Fungi</taxon>
        <taxon>Dikarya</taxon>
        <taxon>Ascomycota</taxon>
        <taxon>Saccharomycotina</taxon>
        <taxon>Dipodascomycetes</taxon>
        <taxon>Dipodascales</taxon>
        <taxon>Dipodascaceae</taxon>
        <taxon>Geotrichum</taxon>
    </lineage>
</organism>
<dbReference type="Gene3D" id="3.30.200.20">
    <property type="entry name" value="Phosphorylase Kinase, domain 1"/>
    <property type="match status" value="1"/>
</dbReference>
<evidence type="ECO:0000256" key="1">
    <source>
        <dbReference type="ARBA" id="ARBA00022527"/>
    </source>
</evidence>
<feature type="compositionally biased region" description="Low complexity" evidence="7">
    <location>
        <begin position="42"/>
        <end position="56"/>
    </location>
</feature>
<comment type="caution">
    <text evidence="9">The sequence shown here is derived from an EMBL/GenBank/DDBJ whole genome shotgun (WGS) entry which is preliminary data.</text>
</comment>
<dbReference type="GO" id="GO:0005524">
    <property type="term" value="F:ATP binding"/>
    <property type="evidence" value="ECO:0007669"/>
    <property type="project" value="UniProtKB-UniRule"/>
</dbReference>
<evidence type="ECO:0000256" key="2">
    <source>
        <dbReference type="ARBA" id="ARBA00022679"/>
    </source>
</evidence>
<feature type="domain" description="Protein kinase" evidence="8">
    <location>
        <begin position="190"/>
        <end position="531"/>
    </location>
</feature>
<evidence type="ECO:0000256" key="5">
    <source>
        <dbReference type="ARBA" id="ARBA00022840"/>
    </source>
</evidence>
<dbReference type="InterPro" id="IPR017441">
    <property type="entry name" value="Protein_kinase_ATP_BS"/>
</dbReference>
<feature type="compositionally biased region" description="Low complexity" evidence="7">
    <location>
        <begin position="17"/>
        <end position="34"/>
    </location>
</feature>
<dbReference type="GO" id="GO:0043484">
    <property type="term" value="P:regulation of RNA splicing"/>
    <property type="evidence" value="ECO:0007669"/>
    <property type="project" value="TreeGrafter"/>
</dbReference>
<dbReference type="Proteomes" id="UP000242525">
    <property type="component" value="Unassembled WGS sequence"/>
</dbReference>
<dbReference type="PROSITE" id="PS00107">
    <property type="entry name" value="PROTEIN_KINASE_ATP"/>
    <property type="match status" value="1"/>
</dbReference>
<dbReference type="OrthoDB" id="283111at2759"/>
<evidence type="ECO:0000259" key="8">
    <source>
        <dbReference type="PROSITE" id="PS50011"/>
    </source>
</evidence>
<evidence type="ECO:0000256" key="3">
    <source>
        <dbReference type="ARBA" id="ARBA00022741"/>
    </source>
</evidence>
<keyword evidence="2" id="KW-0808">Transferase</keyword>
<dbReference type="InterPro" id="IPR051175">
    <property type="entry name" value="CLK_kinases"/>
</dbReference>
<dbReference type="InterPro" id="IPR000719">
    <property type="entry name" value="Prot_kinase_dom"/>
</dbReference>
<dbReference type="PANTHER" id="PTHR45646">
    <property type="entry name" value="SERINE/THREONINE-PROTEIN KINASE DOA-RELATED"/>
    <property type="match status" value="1"/>
</dbReference>
<keyword evidence="10" id="KW-1185">Reference proteome</keyword>
<dbReference type="InterPro" id="IPR011009">
    <property type="entry name" value="Kinase-like_dom_sf"/>
</dbReference>
<dbReference type="CDD" id="cd14134">
    <property type="entry name" value="PKc_CLK"/>
    <property type="match status" value="1"/>
</dbReference>
<dbReference type="GO" id="GO:0005634">
    <property type="term" value="C:nucleus"/>
    <property type="evidence" value="ECO:0007669"/>
    <property type="project" value="TreeGrafter"/>
</dbReference>
<keyword evidence="4" id="KW-0418">Kinase</keyword>
<evidence type="ECO:0000256" key="7">
    <source>
        <dbReference type="SAM" id="MobiDB-lite"/>
    </source>
</evidence>
<proteinExistence type="predicted"/>
<dbReference type="InterPro" id="IPR008271">
    <property type="entry name" value="Ser/Thr_kinase_AS"/>
</dbReference>
<sequence>MSTTLVNPEHNYLFPYSSSASNNAAATSVPTSTAGESNNTNPTPTSVDTNVSSNSSICQKPRKASPNWTEFYKNGYPKEIIVISDDEDEDDEIVITNTSPAKSLVNDNNKRLLSRPPSPPHKKLRSKFPVVSYKPTTERVLKSSIIRVPLVRSYSPVLPNTDPAKTTPSCDDANGHLVIEDSTTLANGRFVIGKVLGQGTFGKVVSAFDKIKRKVCAVKIIRAIPKYREASKIELRVLSTIARYDPENQNRCIHLLECFDYKNHICIVMDLFGMSIFDFLESNHYIPFPRSHIKSFAKQLFSSVAYLHGLNLVHTDLKPENILLKSNNSYSEPLENHTKHKTRLVLEDTTIHLIDFGSAIFNDEYHSSVVSTRHYRAPEVILGIGWSFPCDIWSIGCILVEFCTGEALFPTYDDLEHLALMQRVFGKSIERYILHSASQNKIGAELLNKTTGKINYPNVNTKKKSEKHVKSTKSLRQTLKNVRPWLVDGATTGDVAEEQFWADILDLLERIFVYDPEKRITAEEALRHGFLNH</sequence>
<dbReference type="Pfam" id="PF00069">
    <property type="entry name" value="Pkinase"/>
    <property type="match status" value="1"/>
</dbReference>
<keyword evidence="5 6" id="KW-0067">ATP-binding</keyword>
<gene>
    <name evidence="9" type="ORF">BN980_GECA16s00692g</name>
</gene>
<name>A0A0J9XGF7_GEOCN</name>
<protein>
    <recommendedName>
        <fullName evidence="8">Protein kinase domain-containing protein</fullName>
    </recommendedName>
</protein>
<dbReference type="GO" id="GO:0004674">
    <property type="term" value="F:protein serine/threonine kinase activity"/>
    <property type="evidence" value="ECO:0007669"/>
    <property type="project" value="UniProtKB-KW"/>
</dbReference>
<dbReference type="SMART" id="SM00220">
    <property type="entry name" value="S_TKc"/>
    <property type="match status" value="1"/>
</dbReference>
<feature type="binding site" evidence="6">
    <location>
        <position position="219"/>
    </location>
    <ligand>
        <name>ATP</name>
        <dbReference type="ChEBI" id="CHEBI:30616"/>
    </ligand>
</feature>